<dbReference type="PANTHER" id="PTHR11406:SF0">
    <property type="entry name" value="PHOSPHOGLYCERATE KINASE"/>
    <property type="match status" value="1"/>
</dbReference>
<dbReference type="Gene3D" id="3.40.50.1260">
    <property type="entry name" value="Phosphoglycerate kinase, N-terminal domain"/>
    <property type="match status" value="7"/>
</dbReference>
<dbReference type="GO" id="GO:0006096">
    <property type="term" value="P:glycolytic process"/>
    <property type="evidence" value="ECO:0007669"/>
    <property type="project" value="UniProtKB-KW"/>
</dbReference>
<dbReference type="InterPro" id="IPR006623">
    <property type="entry name" value="THEG"/>
</dbReference>
<dbReference type="InterPro" id="IPR001576">
    <property type="entry name" value="Phosphoglycerate_kinase"/>
</dbReference>
<evidence type="ECO:0000256" key="2">
    <source>
        <dbReference type="ARBA" id="ARBA00004838"/>
    </source>
</evidence>
<dbReference type="RefSeq" id="XP_055871496.1">
    <property type="nucleotide sequence ID" value="XM_056015521.1"/>
</dbReference>
<comment type="pathway">
    <text evidence="2 12">Carbohydrate degradation; glycolysis; pyruvate from D-glyceraldehyde 3-phosphate: step 2/5.</text>
</comment>
<evidence type="ECO:0000313" key="16">
    <source>
        <dbReference type="RefSeq" id="XP_055871494.1"/>
    </source>
</evidence>
<comment type="catalytic activity">
    <reaction evidence="12">
        <text>(2R)-3-phosphoglycerate + ATP = (2R)-3-phospho-glyceroyl phosphate + ADP</text>
        <dbReference type="Rhea" id="RHEA:14801"/>
        <dbReference type="ChEBI" id="CHEBI:30616"/>
        <dbReference type="ChEBI" id="CHEBI:57604"/>
        <dbReference type="ChEBI" id="CHEBI:58272"/>
        <dbReference type="ChEBI" id="CHEBI:456216"/>
        <dbReference type="EC" id="2.7.2.3"/>
    </reaction>
</comment>
<evidence type="ECO:0000256" key="5">
    <source>
        <dbReference type="ARBA" id="ARBA00022679"/>
    </source>
</evidence>
<keyword evidence="5 12" id="KW-0808">Transferase</keyword>
<dbReference type="Proteomes" id="UP001165740">
    <property type="component" value="Chromosome 17"/>
</dbReference>
<dbReference type="GO" id="GO:0043531">
    <property type="term" value="F:ADP binding"/>
    <property type="evidence" value="ECO:0007669"/>
    <property type="project" value="TreeGrafter"/>
</dbReference>
<dbReference type="SMART" id="SM00705">
    <property type="entry name" value="THEG"/>
    <property type="match status" value="3"/>
</dbReference>
<sequence length="1888" mass="210426">MSFSTHQYSSCTPGSLYSKVGLRPEFLDARSSAFRPLDLPLQTTRYVDELRSFNVNDYLPCPKNKLDLKLNYSYSEDFNNYFGRDPESIRWEPSSTPRLYQPTVSLLNLNKSYQENGPLSVRRTFSTIENRDEDGQKKQKTALVKKGKTPDLNNNFFKDARGKFGLAPEKWADCQVYNRIEELAKPKQLPCEYRDNRRSVYWMTKRPPPKEEGCNHTHFETSCRLDELAEPKVICGEFCGTRHCCWESEYPQPPVSCIDPRSVDWSRLACPKRKYPPNGAEIQTVKRTALKALPTKRLCKLSEPKPVIDTDKYYLWLWKKKPDNEVILKKIRRLSLDKCDLVDMRVIIRLLLSCTATEESCRKLKATIPTIQFALDKGAQSVVMICCYGDTNGKIDPEFSLQPLREIFENHLNHPVIYLEDCVGYQARSLCADPEPGSVFLLENLSFHPEEKGKFIDPEGREVLCKQEEISKFCSVLFDMGDVYVVDSITELVEMSNSTVGTKEQDKAYGFIIKSELQHYNQFVVSPEQPMVAIIGGSFKDKIKIVRNLMGKAQEMILGGELAMIFLKVIKKIEIGNIPVTPKMLKQALKIYSRAKDTKTIIYLPSDVVVCHCKTGQYFSVLTREDIDEDYQIVDIGPFTRNCYQNVLTGAKTMVWCGLMGDLPDGTAVISKAFALATRHGVSTYITDEQTRDAFDSCGQKDVTHITLNGEVTTLLLNGKLPKGLAVLNKYRHKMKKHPPKPVTPSTKPTVYELPGMMIDSGARIKCINDVALEDKRVVIRVDFDVPNSKSTTISNDYRIRMTIPTIKYALRHRAKSVVIMAHCGQPGGKKISELSLKLICEALATLLGQTVLFIPETVGKSVESVLNQIHPGNIIMVENLRFNPGETGESCSNSLSRDGQPIAATPQALAQFCEGLTNLGDVYVDDAFACLHLDHSSMTGYLGNIKVCGFLVKNELKYMTKVFNNVKRKFLVILGGLCTREKLVLLLDLLKEADNIIIAGTLATLFLKIDLGMDIGRNSFDYNLETLARQIIELAPYYKCKLHYPVDLWIAQTEDGSNPQLHSITKPIPDGMSVVDVGDLSASMFSRIVRKSNIILWCGTVGVTEPVPFVKGSKKLLDTITEVTRDPEKRVISIVCGRSCSEFIQTHNPNHEGITHLSTGGAAVIKLLNDRKLMALEVLNCKPPGRLTNILAADSGEFTDQRVLVKADLNLDVEESGQVRDPFPLRQLIPLIKFLQRKGARSITLIGYRGEACGVPDEKYSLAPLKEALETVLDQPVVFIPEGVSDAADIAIRSQEPGRVLLLENIRFHPEEIGVKELPGGLKIKVSYDALNDYRNKLSSLGDALINESFLSLYDADSSTVGLKHKTKLAGLNLKKEVIRYFELRDTLEHPVLAIIGGKDSVANVSRIQKMLHFVDELILCGGVASAYFASQETVKIGKTAVNEACLKYFHKLIKKAKVCGIPIHLPVDLVVAESLLPPPPPEVTEEEVTEAPVSDLPKTEVVTTSQGVPQTSMVCDIGPDTIQEFQQLISNAKTIIYIGDAGAYDYEPFSQGTKALMSSIQTVTNNGSTSVALGMDTGVCLGQLNALDTFTYYSTGVETFTEIMLGRSLPGLAVLSTALDKKLKKLRIDQMDLRGKRVLIRLDLDVPTCEGVVLDTDKLEEALPTIRYALKMGAKSVVLVGHRGEPNGFKNYYLKMEPLLEELNQLLELKVTYVDRPCSMKAMTLLSDPEPGSVFLMENLKFYPAEYGRDPEPKEKPKDETEENPTQDPAVEEIQSREATQETDEEPDDDAILSVSDGDGGRNIDAVMFQKMALKTVDEYRNEIAACGDVFINDDVKDVEQTLTSLEGFGLEERAVGFLLIKFLLDADDNAYNLPGVLNLSPAPPS</sequence>
<evidence type="ECO:0000256" key="9">
    <source>
        <dbReference type="ARBA" id="ARBA00022840"/>
    </source>
</evidence>
<dbReference type="OrthoDB" id="6138883at2759"/>
<evidence type="ECO:0000256" key="8">
    <source>
        <dbReference type="ARBA" id="ARBA00022777"/>
    </source>
</evidence>
<keyword evidence="15" id="KW-1185">Reference proteome</keyword>
<reference evidence="16 17" key="1">
    <citation type="submission" date="2025-04" db="UniProtKB">
        <authorList>
            <consortium name="RefSeq"/>
        </authorList>
    </citation>
    <scope>IDENTIFICATION</scope>
</reference>
<dbReference type="GeneID" id="106079506"/>
<evidence type="ECO:0000256" key="13">
    <source>
        <dbReference type="RuleBase" id="RU000696"/>
    </source>
</evidence>
<evidence type="ECO:0000256" key="10">
    <source>
        <dbReference type="ARBA" id="ARBA00022842"/>
    </source>
</evidence>
<protein>
    <recommendedName>
        <fullName evidence="4 12">Phosphoglycerate kinase</fullName>
        <ecNumber evidence="4 12">2.7.2.3</ecNumber>
    </recommendedName>
</protein>
<keyword evidence="6" id="KW-0479">Metal-binding</keyword>
<evidence type="ECO:0000256" key="11">
    <source>
        <dbReference type="ARBA" id="ARBA00023152"/>
    </source>
</evidence>
<keyword evidence="8 12" id="KW-0418">Kinase</keyword>
<gene>
    <name evidence="16 17" type="primary">LOC106079506</name>
</gene>
<dbReference type="GO" id="GO:0004618">
    <property type="term" value="F:phosphoglycerate kinase activity"/>
    <property type="evidence" value="ECO:0007669"/>
    <property type="project" value="UniProtKB-EC"/>
</dbReference>
<evidence type="ECO:0000256" key="14">
    <source>
        <dbReference type="SAM" id="MobiDB-lite"/>
    </source>
</evidence>
<dbReference type="FunFam" id="3.40.50.1260:FF:000031">
    <property type="entry name" value="Phosphoglycerate kinase 1"/>
    <property type="match status" value="1"/>
</dbReference>
<dbReference type="GO" id="GO:0005524">
    <property type="term" value="F:ATP binding"/>
    <property type="evidence" value="ECO:0007669"/>
    <property type="project" value="UniProtKB-KW"/>
</dbReference>
<dbReference type="PANTHER" id="PTHR11406">
    <property type="entry name" value="PHOSPHOGLYCERATE KINASE"/>
    <property type="match status" value="1"/>
</dbReference>
<comment type="similarity">
    <text evidence="3 12">Belongs to the phosphoglycerate kinase family.</text>
</comment>
<evidence type="ECO:0000256" key="7">
    <source>
        <dbReference type="ARBA" id="ARBA00022741"/>
    </source>
</evidence>
<comment type="cofactor">
    <cofactor evidence="1">
        <name>Mg(2+)</name>
        <dbReference type="ChEBI" id="CHEBI:18420"/>
    </cofactor>
</comment>
<dbReference type="GO" id="GO:0006094">
    <property type="term" value="P:gluconeogenesis"/>
    <property type="evidence" value="ECO:0007669"/>
    <property type="project" value="TreeGrafter"/>
</dbReference>
<dbReference type="InterPro" id="IPR015824">
    <property type="entry name" value="Phosphoglycerate_kinase_N"/>
</dbReference>
<dbReference type="SUPFAM" id="SSF53748">
    <property type="entry name" value="Phosphoglycerate kinase"/>
    <property type="match status" value="4"/>
</dbReference>
<evidence type="ECO:0000256" key="4">
    <source>
        <dbReference type="ARBA" id="ARBA00013061"/>
    </source>
</evidence>
<keyword evidence="10" id="KW-0460">Magnesium</keyword>
<keyword evidence="9" id="KW-0067">ATP-binding</keyword>
<dbReference type="InterPro" id="IPR036043">
    <property type="entry name" value="Phosphoglycerate_kinase_sf"/>
</dbReference>
<feature type="region of interest" description="Disordered" evidence="14">
    <location>
        <begin position="1748"/>
        <end position="1800"/>
    </location>
</feature>
<evidence type="ECO:0000256" key="1">
    <source>
        <dbReference type="ARBA" id="ARBA00001946"/>
    </source>
</evidence>
<evidence type="ECO:0000256" key="6">
    <source>
        <dbReference type="ARBA" id="ARBA00022723"/>
    </source>
</evidence>
<evidence type="ECO:0000313" key="17">
    <source>
        <dbReference type="RefSeq" id="XP_055871496.1"/>
    </source>
</evidence>
<feature type="compositionally biased region" description="Acidic residues" evidence="14">
    <location>
        <begin position="1783"/>
        <end position="1793"/>
    </location>
</feature>
<evidence type="ECO:0000256" key="3">
    <source>
        <dbReference type="ARBA" id="ARBA00008982"/>
    </source>
</evidence>
<accession>A0A9W2Z993</accession>
<proteinExistence type="inferred from homology"/>
<feature type="region of interest" description="Disordered" evidence="14">
    <location>
        <begin position="1483"/>
        <end position="1503"/>
    </location>
</feature>
<dbReference type="EC" id="2.7.2.3" evidence="4 12"/>
<keyword evidence="11" id="KW-0324">Glycolysis</keyword>
<evidence type="ECO:0000256" key="12">
    <source>
        <dbReference type="RuleBase" id="RU000532"/>
    </source>
</evidence>
<dbReference type="Pfam" id="PF00162">
    <property type="entry name" value="PGK"/>
    <property type="match status" value="4"/>
</dbReference>
<dbReference type="Pfam" id="PF14912">
    <property type="entry name" value="THEG"/>
    <property type="match status" value="2"/>
</dbReference>
<evidence type="ECO:0000313" key="15">
    <source>
        <dbReference type="Proteomes" id="UP001165740"/>
    </source>
</evidence>
<dbReference type="OMA" id="ANTIKMI"/>
<comment type="subunit">
    <text evidence="13">Monomer.</text>
</comment>
<name>A0A9W2Z993_BIOGL</name>
<dbReference type="PRINTS" id="PR00477">
    <property type="entry name" value="PHGLYCKINASE"/>
</dbReference>
<dbReference type="GO" id="GO:0005829">
    <property type="term" value="C:cytosol"/>
    <property type="evidence" value="ECO:0007669"/>
    <property type="project" value="TreeGrafter"/>
</dbReference>
<feature type="compositionally biased region" description="Basic and acidic residues" evidence="14">
    <location>
        <begin position="1749"/>
        <end position="1761"/>
    </location>
</feature>
<dbReference type="GO" id="GO:0046872">
    <property type="term" value="F:metal ion binding"/>
    <property type="evidence" value="ECO:0007669"/>
    <property type="project" value="UniProtKB-KW"/>
</dbReference>
<organism evidence="15 16">
    <name type="scientific">Biomphalaria glabrata</name>
    <name type="common">Bloodfluke planorb</name>
    <name type="synonym">Freshwater snail</name>
    <dbReference type="NCBI Taxonomy" id="6526"/>
    <lineage>
        <taxon>Eukaryota</taxon>
        <taxon>Metazoa</taxon>
        <taxon>Spiralia</taxon>
        <taxon>Lophotrochozoa</taxon>
        <taxon>Mollusca</taxon>
        <taxon>Gastropoda</taxon>
        <taxon>Heterobranchia</taxon>
        <taxon>Euthyneura</taxon>
        <taxon>Panpulmonata</taxon>
        <taxon>Hygrophila</taxon>
        <taxon>Lymnaeoidea</taxon>
        <taxon>Planorbidae</taxon>
        <taxon>Biomphalaria</taxon>
    </lineage>
</organism>
<dbReference type="RefSeq" id="XP_055871494.1">
    <property type="nucleotide sequence ID" value="XM_056015519.1"/>
</dbReference>
<keyword evidence="7" id="KW-0547">Nucleotide-binding</keyword>